<evidence type="ECO:0000313" key="9">
    <source>
        <dbReference type="Proteomes" id="UP000479710"/>
    </source>
</evidence>
<dbReference type="Pfam" id="PF00847">
    <property type="entry name" value="AP2"/>
    <property type="match status" value="1"/>
</dbReference>
<accession>A0A6G1C4F0</accession>
<dbReference type="CDD" id="cd00018">
    <property type="entry name" value="AP2"/>
    <property type="match status" value="1"/>
</dbReference>
<feature type="domain" description="AP2/ERF" evidence="7">
    <location>
        <begin position="152"/>
        <end position="210"/>
    </location>
</feature>
<dbReference type="GO" id="GO:0009873">
    <property type="term" value="P:ethylene-activated signaling pathway"/>
    <property type="evidence" value="ECO:0007669"/>
    <property type="project" value="InterPro"/>
</dbReference>
<dbReference type="PANTHER" id="PTHR31190:SF287">
    <property type="entry name" value="DEVELOPMENT RELATED ERF PROTEIN"/>
    <property type="match status" value="1"/>
</dbReference>
<keyword evidence="4" id="KW-0804">Transcription</keyword>
<sequence length="317" mass="33391">MLLNLASEASVLDTIRQHLLEEPRGGSAAAAEGRSSNGGARPVVYTRSASFGSLVADLWSDSLPFRDDDSDDMVVFGAMRDAFSCGWLPDGVFEEVKPEPVLSPESSYDGSCFGFVESEEPVTPSEEASGAEAVAAAHVKEEAAAAVARGKHYRGVRQRPWGKFAAEIRDPAKNGARVWLGTFDTAEDAALAYDRAAYRMRGSRALLNFPLRIGSEIAAAAAAAAAAGDKRPSPEPETSESSLSSSSSSSTTTTTTTTSSSSGSPKRRKRGEAAAASMAMPLVPPPSQLNWPSQPWYPTGAPVDPVAITPRVEQLVI</sequence>
<dbReference type="FunFam" id="3.30.730.10:FF:000001">
    <property type="entry name" value="Ethylene-responsive transcription factor 2"/>
    <property type="match status" value="1"/>
</dbReference>
<reference evidence="8 9" key="1">
    <citation type="submission" date="2019-11" db="EMBL/GenBank/DDBJ databases">
        <title>Whole genome sequence of Oryza granulata.</title>
        <authorList>
            <person name="Li W."/>
        </authorList>
    </citation>
    <scope>NUCLEOTIDE SEQUENCE [LARGE SCALE GENOMIC DNA]</scope>
    <source>
        <strain evidence="9">cv. Menghai</strain>
        <tissue evidence="8">Leaf</tissue>
    </source>
</reference>
<feature type="region of interest" description="Disordered" evidence="6">
    <location>
        <begin position="227"/>
        <end position="304"/>
    </location>
</feature>
<dbReference type="Gene3D" id="3.30.730.10">
    <property type="entry name" value="AP2/ERF domain"/>
    <property type="match status" value="1"/>
</dbReference>
<dbReference type="InterPro" id="IPR036955">
    <property type="entry name" value="AP2/ERF_dom_sf"/>
</dbReference>
<evidence type="ECO:0000256" key="6">
    <source>
        <dbReference type="SAM" id="MobiDB-lite"/>
    </source>
</evidence>
<protein>
    <recommendedName>
        <fullName evidence="7">AP2/ERF domain-containing protein</fullName>
    </recommendedName>
</protein>
<dbReference type="GO" id="GO:0005634">
    <property type="term" value="C:nucleus"/>
    <property type="evidence" value="ECO:0007669"/>
    <property type="project" value="UniProtKB-SubCell"/>
</dbReference>
<evidence type="ECO:0000313" key="8">
    <source>
        <dbReference type="EMBL" id="KAF0894433.1"/>
    </source>
</evidence>
<comment type="caution">
    <text evidence="8">The sequence shown here is derived from an EMBL/GenBank/DDBJ whole genome shotgun (WGS) entry which is preliminary data.</text>
</comment>
<dbReference type="EMBL" id="SPHZ02000011">
    <property type="protein sequence ID" value="KAF0894433.1"/>
    <property type="molecule type" value="Genomic_DNA"/>
</dbReference>
<dbReference type="InterPro" id="IPR044808">
    <property type="entry name" value="ERF_plant"/>
</dbReference>
<feature type="compositionally biased region" description="Low complexity" evidence="6">
    <location>
        <begin position="239"/>
        <end position="262"/>
    </location>
</feature>
<dbReference type="PROSITE" id="PS51032">
    <property type="entry name" value="AP2_ERF"/>
    <property type="match status" value="1"/>
</dbReference>
<proteinExistence type="predicted"/>
<comment type="subcellular location">
    <subcellularLocation>
        <location evidence="1">Nucleus</location>
    </subcellularLocation>
</comment>
<evidence type="ECO:0000256" key="3">
    <source>
        <dbReference type="ARBA" id="ARBA00023125"/>
    </source>
</evidence>
<dbReference type="SMART" id="SM00380">
    <property type="entry name" value="AP2"/>
    <property type="match status" value="1"/>
</dbReference>
<keyword evidence="9" id="KW-1185">Reference proteome</keyword>
<dbReference type="SUPFAM" id="SSF54171">
    <property type="entry name" value="DNA-binding domain"/>
    <property type="match status" value="1"/>
</dbReference>
<dbReference type="InterPro" id="IPR016177">
    <property type="entry name" value="DNA-bd_dom_sf"/>
</dbReference>
<evidence type="ECO:0000259" key="7">
    <source>
        <dbReference type="PROSITE" id="PS51032"/>
    </source>
</evidence>
<evidence type="ECO:0000256" key="2">
    <source>
        <dbReference type="ARBA" id="ARBA00023015"/>
    </source>
</evidence>
<dbReference type="InterPro" id="IPR001471">
    <property type="entry name" value="AP2/ERF_dom"/>
</dbReference>
<dbReference type="AlphaFoldDB" id="A0A6G1C4F0"/>
<dbReference type="GO" id="GO:0003700">
    <property type="term" value="F:DNA-binding transcription factor activity"/>
    <property type="evidence" value="ECO:0007669"/>
    <property type="project" value="InterPro"/>
</dbReference>
<dbReference type="OrthoDB" id="1647183at2759"/>
<name>A0A6G1C4F0_9ORYZ</name>
<keyword evidence="2" id="KW-0805">Transcription regulation</keyword>
<dbReference type="PANTHER" id="PTHR31190">
    <property type="entry name" value="DNA-BINDING DOMAIN"/>
    <property type="match status" value="1"/>
</dbReference>
<keyword evidence="5" id="KW-0539">Nucleus</keyword>
<evidence type="ECO:0000256" key="5">
    <source>
        <dbReference type="ARBA" id="ARBA00023242"/>
    </source>
</evidence>
<gene>
    <name evidence="8" type="ORF">E2562_039003</name>
</gene>
<dbReference type="Proteomes" id="UP000479710">
    <property type="component" value="Unassembled WGS sequence"/>
</dbReference>
<evidence type="ECO:0000256" key="4">
    <source>
        <dbReference type="ARBA" id="ARBA00023163"/>
    </source>
</evidence>
<dbReference type="PRINTS" id="PR00367">
    <property type="entry name" value="ETHRSPELEMNT"/>
</dbReference>
<evidence type="ECO:0000256" key="1">
    <source>
        <dbReference type="ARBA" id="ARBA00004123"/>
    </source>
</evidence>
<dbReference type="GO" id="GO:0003677">
    <property type="term" value="F:DNA binding"/>
    <property type="evidence" value="ECO:0007669"/>
    <property type="project" value="UniProtKB-KW"/>
</dbReference>
<keyword evidence="3" id="KW-0238">DNA-binding</keyword>
<organism evidence="8 9">
    <name type="scientific">Oryza meyeriana var. granulata</name>
    <dbReference type="NCBI Taxonomy" id="110450"/>
    <lineage>
        <taxon>Eukaryota</taxon>
        <taxon>Viridiplantae</taxon>
        <taxon>Streptophyta</taxon>
        <taxon>Embryophyta</taxon>
        <taxon>Tracheophyta</taxon>
        <taxon>Spermatophyta</taxon>
        <taxon>Magnoliopsida</taxon>
        <taxon>Liliopsida</taxon>
        <taxon>Poales</taxon>
        <taxon>Poaceae</taxon>
        <taxon>BOP clade</taxon>
        <taxon>Oryzoideae</taxon>
        <taxon>Oryzeae</taxon>
        <taxon>Oryzinae</taxon>
        <taxon>Oryza</taxon>
        <taxon>Oryza meyeriana</taxon>
    </lineage>
</organism>